<accession>A0ABT4XVV7</accession>
<dbReference type="SUPFAM" id="SSF53300">
    <property type="entry name" value="vWA-like"/>
    <property type="match status" value="1"/>
</dbReference>
<reference evidence="3 4" key="1">
    <citation type="submission" date="2023-01" db="EMBL/GenBank/DDBJ databases">
        <title>Thalassococcus onchidii sp. nov., isolated from a marine invertebrate from the South China Sea.</title>
        <authorList>
            <person name="Xu S."/>
            <person name="Liu Z."/>
            <person name="Xu Y."/>
        </authorList>
    </citation>
    <scope>NUCLEOTIDE SEQUENCE [LARGE SCALE GENOMIC DNA]</scope>
    <source>
        <strain evidence="3 4">KCTC 32084</strain>
    </source>
</reference>
<dbReference type="InterPro" id="IPR028087">
    <property type="entry name" value="Tad_N"/>
</dbReference>
<keyword evidence="1" id="KW-1133">Transmembrane helix</keyword>
<evidence type="ECO:0000259" key="2">
    <source>
        <dbReference type="Pfam" id="PF13400"/>
    </source>
</evidence>
<sequence>MKTPQSVTKAVSETRRSATGGWLGRFWSDQSGTMSYVAVAGAMVMMVFGGIGVDMIHAELKRTKIQNTLDRAVLAAAAVENEMDAETTVQEYFNAMNLADALGSVDADVSARNKRVSADAAVTMPSQFMQLIGVDTLQATGDAVAEQGITEVEISLILDTSGSMGGTKIEQLKTASKNFVDTVLAGDGVTSPVSVSLVPYHATVSLGDDLPNYFNLQNLHDFSHCAVFDDSEFSTTAITPTQELEQLGQFDPISSSQTAGEAEYSWCNRGNDGAIMAVSSDADALKARIDTFEAWGNTAIDVGVKWGAALLDPAARPAISAMAYDGLVSQDNAARPANFNDQATLKYLVVMTDGQNTWQYDLKPEKKEAAGSGIWLADMGTGSVWDDKYSVQLTDPNTGAPVYYWTRYWYNASQRYQPTVDMIDHPSNPARELTWNEIYDRFGTNGLVNLLYWQPRNDGYISSADYADIQYPYEVIVTPPQADSRLSQVCTDAKNKGIVVYAVGVQAPEAGKVALQDCASSPSHYYDIDGSELDDTFGAIARSFQTLRLIQ</sequence>
<dbReference type="Proteomes" id="UP001210720">
    <property type="component" value="Unassembled WGS sequence"/>
</dbReference>
<feature type="domain" description="Putative Flp pilus-assembly TadG-like N-terminal" evidence="2">
    <location>
        <begin position="32"/>
        <end position="78"/>
    </location>
</feature>
<dbReference type="Gene3D" id="3.40.50.410">
    <property type="entry name" value="von Willebrand factor, type A domain"/>
    <property type="match status" value="1"/>
</dbReference>
<keyword evidence="4" id="KW-1185">Reference proteome</keyword>
<gene>
    <name evidence="3" type="ORF">PFY00_15260</name>
</gene>
<dbReference type="RefSeq" id="WP_271433448.1">
    <property type="nucleotide sequence ID" value="NZ_JAQIOY010000007.1"/>
</dbReference>
<dbReference type="EMBL" id="JAQIOY010000007">
    <property type="protein sequence ID" value="MDA7426092.1"/>
    <property type="molecule type" value="Genomic_DNA"/>
</dbReference>
<keyword evidence="1" id="KW-0812">Transmembrane</keyword>
<protein>
    <submittedName>
        <fullName evidence="3">TadE/TadG family protein</fullName>
    </submittedName>
</protein>
<evidence type="ECO:0000313" key="4">
    <source>
        <dbReference type="Proteomes" id="UP001210720"/>
    </source>
</evidence>
<dbReference type="Pfam" id="PF13400">
    <property type="entry name" value="Tad"/>
    <property type="match status" value="1"/>
</dbReference>
<evidence type="ECO:0000313" key="3">
    <source>
        <dbReference type="EMBL" id="MDA7426092.1"/>
    </source>
</evidence>
<organism evidence="3 4">
    <name type="scientific">Thalassococcus lentus</name>
    <dbReference type="NCBI Taxonomy" id="1210524"/>
    <lineage>
        <taxon>Bacteria</taxon>
        <taxon>Pseudomonadati</taxon>
        <taxon>Pseudomonadota</taxon>
        <taxon>Alphaproteobacteria</taxon>
        <taxon>Rhodobacterales</taxon>
        <taxon>Roseobacteraceae</taxon>
        <taxon>Thalassococcus</taxon>
    </lineage>
</organism>
<evidence type="ECO:0000256" key="1">
    <source>
        <dbReference type="SAM" id="Phobius"/>
    </source>
</evidence>
<proteinExistence type="predicted"/>
<comment type="caution">
    <text evidence="3">The sequence shown here is derived from an EMBL/GenBank/DDBJ whole genome shotgun (WGS) entry which is preliminary data.</text>
</comment>
<dbReference type="CDD" id="cd00198">
    <property type="entry name" value="vWFA"/>
    <property type="match status" value="1"/>
</dbReference>
<keyword evidence="1" id="KW-0472">Membrane</keyword>
<name>A0ABT4XVV7_9RHOB</name>
<dbReference type="InterPro" id="IPR036465">
    <property type="entry name" value="vWFA_dom_sf"/>
</dbReference>
<feature type="transmembrane region" description="Helical" evidence="1">
    <location>
        <begin position="34"/>
        <end position="56"/>
    </location>
</feature>